<feature type="region of interest" description="Disordered" evidence="1">
    <location>
        <begin position="88"/>
        <end position="139"/>
    </location>
</feature>
<evidence type="ECO:0000313" key="3">
    <source>
        <dbReference type="Proteomes" id="UP001233673"/>
    </source>
</evidence>
<accession>A0ABT9IIJ6</accession>
<evidence type="ECO:0008006" key="4">
    <source>
        <dbReference type="Google" id="ProtNLM"/>
    </source>
</evidence>
<protein>
    <recommendedName>
        <fullName evidence="4">Poly(3-hydroxyalkanoate) polymerase subunit PhaE</fullName>
    </recommendedName>
</protein>
<sequence length="139" mass="15267">MSAPLWRQAFDAAERAVAPRAESLVRTEHFALGTALVRRAQTLASRSAQGLSARAWHLLNLPAGSDISRLRAQIGSLDREVRRLTIQLEQERRRSATSRPGAPRPTTPTTEDSDADGAQPADGARPRPARRRAQHPPRP</sequence>
<evidence type="ECO:0000313" key="2">
    <source>
        <dbReference type="EMBL" id="MDP5185403.1"/>
    </source>
</evidence>
<feature type="compositionally biased region" description="Basic residues" evidence="1">
    <location>
        <begin position="127"/>
        <end position="139"/>
    </location>
</feature>
<name>A0ABT9IIJ6_9ACTN</name>
<dbReference type="EMBL" id="JASNFN010000047">
    <property type="protein sequence ID" value="MDP5185403.1"/>
    <property type="molecule type" value="Genomic_DNA"/>
</dbReference>
<evidence type="ECO:0000256" key="1">
    <source>
        <dbReference type="SAM" id="MobiDB-lite"/>
    </source>
</evidence>
<dbReference type="Proteomes" id="UP001233673">
    <property type="component" value="Unassembled WGS sequence"/>
</dbReference>
<reference evidence="3" key="1">
    <citation type="submission" date="2023-05" db="EMBL/GenBank/DDBJ databases">
        <title>Draft genome of Pseudofrankia sp. BMG5.37.</title>
        <authorList>
            <person name="Gtari M."/>
            <person name="Ghodhbane F."/>
            <person name="Sbissi I."/>
        </authorList>
    </citation>
    <scope>NUCLEOTIDE SEQUENCE [LARGE SCALE GENOMIC DNA]</scope>
    <source>
        <strain evidence="3">BMG 814</strain>
    </source>
</reference>
<comment type="caution">
    <text evidence="2">The sequence shown here is derived from an EMBL/GenBank/DDBJ whole genome shotgun (WGS) entry which is preliminary data.</text>
</comment>
<dbReference type="RefSeq" id="WP_306001906.1">
    <property type="nucleotide sequence ID" value="NZ_JASNFN010000047.1"/>
</dbReference>
<gene>
    <name evidence="2" type="ORF">QOZ88_22445</name>
</gene>
<keyword evidence="3" id="KW-1185">Reference proteome</keyword>
<proteinExistence type="predicted"/>
<organism evidence="2 3">
    <name type="scientific">Blastococcus carthaginiensis</name>
    <dbReference type="NCBI Taxonomy" id="3050034"/>
    <lineage>
        <taxon>Bacteria</taxon>
        <taxon>Bacillati</taxon>
        <taxon>Actinomycetota</taxon>
        <taxon>Actinomycetes</taxon>
        <taxon>Geodermatophilales</taxon>
        <taxon>Geodermatophilaceae</taxon>
        <taxon>Blastococcus</taxon>
    </lineage>
</organism>